<dbReference type="EMBL" id="VSSS01000010">
    <property type="protein sequence ID" value="TYL98794.1"/>
    <property type="molecule type" value="Genomic_DNA"/>
</dbReference>
<dbReference type="Proteomes" id="UP000324758">
    <property type="component" value="Unassembled WGS sequence"/>
</dbReference>
<name>A0A5D3KLH7_9BRAD</name>
<feature type="chain" id="PRO_5022932678" description="Cysteine rich repeat protein" evidence="1">
    <location>
        <begin position="24"/>
        <end position="97"/>
    </location>
</feature>
<reference evidence="2 3" key="1">
    <citation type="submission" date="2019-08" db="EMBL/GenBank/DDBJ databases">
        <title>Bradyrhizobium hipponensis sp. nov., a rhizobium isolated from a Lupinus angustifolius root nodule in Tunisia.</title>
        <authorList>
            <person name="Off K."/>
            <person name="Rejili M."/>
            <person name="Mars M."/>
            <person name="Brachmann A."/>
            <person name="Marin M."/>
        </authorList>
    </citation>
    <scope>NUCLEOTIDE SEQUENCE [LARGE SCALE GENOMIC DNA]</scope>
    <source>
        <strain evidence="2 3">CTAW71</strain>
    </source>
</reference>
<evidence type="ECO:0008006" key="4">
    <source>
        <dbReference type="Google" id="ProtNLM"/>
    </source>
</evidence>
<keyword evidence="3" id="KW-1185">Reference proteome</keyword>
<evidence type="ECO:0000313" key="3">
    <source>
        <dbReference type="Proteomes" id="UP000324758"/>
    </source>
</evidence>
<evidence type="ECO:0000256" key="1">
    <source>
        <dbReference type="SAM" id="SignalP"/>
    </source>
</evidence>
<dbReference type="RefSeq" id="WP_148770997.1">
    <property type="nucleotide sequence ID" value="NZ_VSSS01000010.1"/>
</dbReference>
<gene>
    <name evidence="2" type="ORF">FXB40_04485</name>
</gene>
<proteinExistence type="predicted"/>
<dbReference type="OrthoDB" id="7998990at2"/>
<evidence type="ECO:0000313" key="2">
    <source>
        <dbReference type="EMBL" id="TYL98794.1"/>
    </source>
</evidence>
<keyword evidence="1" id="KW-0732">Signal</keyword>
<organism evidence="2 3">
    <name type="scientific">Bradyrhizobium rifense</name>
    <dbReference type="NCBI Taxonomy" id="515499"/>
    <lineage>
        <taxon>Bacteria</taxon>
        <taxon>Pseudomonadati</taxon>
        <taxon>Pseudomonadota</taxon>
        <taxon>Alphaproteobacteria</taxon>
        <taxon>Hyphomicrobiales</taxon>
        <taxon>Nitrobacteraceae</taxon>
        <taxon>Bradyrhizobium</taxon>
    </lineage>
</organism>
<accession>A0A5D3KLH7</accession>
<sequence>MFKNRLLLAALTLVSLSAGSAFAQEDRGTPEQRAACAPDAFRLCASYIPDATNVEACLRQKKSDLSDACRAVFDHAAPTASLRTIRSQRYRGAEDEE</sequence>
<protein>
    <recommendedName>
        <fullName evidence="4">Cysteine rich repeat protein</fullName>
    </recommendedName>
</protein>
<dbReference type="AlphaFoldDB" id="A0A5D3KLH7"/>
<comment type="caution">
    <text evidence="2">The sequence shown here is derived from an EMBL/GenBank/DDBJ whole genome shotgun (WGS) entry which is preliminary data.</text>
</comment>
<feature type="signal peptide" evidence="1">
    <location>
        <begin position="1"/>
        <end position="23"/>
    </location>
</feature>